<gene>
    <name evidence="1" type="primary">Necator_chrII.g7044</name>
    <name evidence="1" type="ORF">RB195_019251</name>
</gene>
<name>A0ABR1CDC3_NECAM</name>
<accession>A0ABR1CDC3</accession>
<keyword evidence="2" id="KW-1185">Reference proteome</keyword>
<proteinExistence type="predicted"/>
<reference evidence="1 2" key="1">
    <citation type="submission" date="2023-08" db="EMBL/GenBank/DDBJ databases">
        <title>A Necator americanus chromosomal reference genome.</title>
        <authorList>
            <person name="Ilik V."/>
            <person name="Petrzelkova K.J."/>
            <person name="Pardy F."/>
            <person name="Fuh T."/>
            <person name="Niatou-Singa F.S."/>
            <person name="Gouil Q."/>
            <person name="Baker L."/>
            <person name="Ritchie M.E."/>
            <person name="Jex A.R."/>
            <person name="Gazzola D."/>
            <person name="Li H."/>
            <person name="Toshio Fujiwara R."/>
            <person name="Zhan B."/>
            <person name="Aroian R.V."/>
            <person name="Pafco B."/>
            <person name="Schwarz E.M."/>
        </authorList>
    </citation>
    <scope>NUCLEOTIDE SEQUENCE [LARGE SCALE GENOMIC DNA]</scope>
    <source>
        <strain evidence="1 2">Aroian</strain>
        <tissue evidence="1">Whole animal</tissue>
    </source>
</reference>
<protein>
    <submittedName>
        <fullName evidence="1">Uncharacterized protein</fullName>
    </submittedName>
</protein>
<comment type="caution">
    <text evidence="1">The sequence shown here is derived from an EMBL/GenBank/DDBJ whole genome shotgun (WGS) entry which is preliminary data.</text>
</comment>
<dbReference type="Proteomes" id="UP001303046">
    <property type="component" value="Unassembled WGS sequence"/>
</dbReference>
<evidence type="ECO:0000313" key="1">
    <source>
        <dbReference type="EMBL" id="KAK6736453.1"/>
    </source>
</evidence>
<sequence length="101" mass="11093">MSASRLNDLLPTVDTQRCLPAHSLGLSQMGRYRRNQCISCGAKEAIAGLRTCLRPCLAEAITYTVCPKEVHRSRCTNIGLCLSIAGTQHRRRAGREPGLLQ</sequence>
<organism evidence="1 2">
    <name type="scientific">Necator americanus</name>
    <name type="common">Human hookworm</name>
    <dbReference type="NCBI Taxonomy" id="51031"/>
    <lineage>
        <taxon>Eukaryota</taxon>
        <taxon>Metazoa</taxon>
        <taxon>Ecdysozoa</taxon>
        <taxon>Nematoda</taxon>
        <taxon>Chromadorea</taxon>
        <taxon>Rhabditida</taxon>
        <taxon>Rhabditina</taxon>
        <taxon>Rhabditomorpha</taxon>
        <taxon>Strongyloidea</taxon>
        <taxon>Ancylostomatidae</taxon>
        <taxon>Bunostominae</taxon>
        <taxon>Necator</taxon>
    </lineage>
</organism>
<evidence type="ECO:0000313" key="2">
    <source>
        <dbReference type="Proteomes" id="UP001303046"/>
    </source>
</evidence>
<dbReference type="EMBL" id="JAVFWL010000002">
    <property type="protein sequence ID" value="KAK6736453.1"/>
    <property type="molecule type" value="Genomic_DNA"/>
</dbReference>